<dbReference type="InterPro" id="IPR013321">
    <property type="entry name" value="Arc_rbn_hlx_hlx"/>
</dbReference>
<evidence type="ECO:0000313" key="2">
    <source>
        <dbReference type="Proteomes" id="UP000182840"/>
    </source>
</evidence>
<evidence type="ECO:0000313" key="1">
    <source>
        <dbReference type="EMBL" id="APH74892.1"/>
    </source>
</evidence>
<dbReference type="AlphaFoldDB" id="A0A1L3T004"/>
<dbReference type="Proteomes" id="UP000182840">
    <property type="component" value="Plasmid unnamed1"/>
</dbReference>
<dbReference type="RefSeq" id="WP_378215880.1">
    <property type="nucleotide sequence ID" value="NZ_JBHRXM010000024.1"/>
</dbReference>
<dbReference type="Gene3D" id="1.10.1220.10">
    <property type="entry name" value="Met repressor-like"/>
    <property type="match status" value="1"/>
</dbReference>
<sequence>MSLDEFATAPRRQRVAAGLNLVRPQSVGRGGEETVPDATVVDDQGSAETASEAGKALRRMKRARMKGAAHFVNVNLDRETKRRLKLASFNSETSMQVIMEKAIREFLDANGY</sequence>
<dbReference type="KEGG" id="meso:BSQ44_25675"/>
<dbReference type="InterPro" id="IPR010985">
    <property type="entry name" value="Ribbon_hlx_hlx"/>
</dbReference>
<accession>A0A1L3T004</accession>
<dbReference type="SUPFAM" id="SSF47598">
    <property type="entry name" value="Ribbon-helix-helix"/>
    <property type="match status" value="1"/>
</dbReference>
<reference evidence="1 2" key="1">
    <citation type="submission" date="2016-11" db="EMBL/GenBank/DDBJ databases">
        <title>Mesorhizobium oceanicum sp. nov., isolated from deep seawater in South China Sea.</title>
        <authorList>
            <person name="Fu G.-Y."/>
        </authorList>
    </citation>
    <scope>NUCLEOTIDE SEQUENCE [LARGE SCALE GENOMIC DNA]</scope>
    <source>
        <strain evidence="1 2">B7</strain>
        <plasmid evidence="2">Plasmid unnamed1</plasmid>
    </source>
</reference>
<organism evidence="1 2">
    <name type="scientific">Aquibium oceanicum</name>
    <dbReference type="NCBI Taxonomy" id="1670800"/>
    <lineage>
        <taxon>Bacteria</taxon>
        <taxon>Pseudomonadati</taxon>
        <taxon>Pseudomonadota</taxon>
        <taxon>Alphaproteobacteria</taxon>
        <taxon>Hyphomicrobiales</taxon>
        <taxon>Phyllobacteriaceae</taxon>
        <taxon>Aquibium</taxon>
    </lineage>
</organism>
<proteinExistence type="predicted"/>
<keyword evidence="1" id="KW-0614">Plasmid</keyword>
<dbReference type="EMBL" id="CP018172">
    <property type="protein sequence ID" value="APH74892.1"/>
    <property type="molecule type" value="Genomic_DNA"/>
</dbReference>
<protein>
    <submittedName>
        <fullName evidence="1">Uncharacterized protein</fullName>
    </submittedName>
</protein>
<keyword evidence="2" id="KW-1185">Reference proteome</keyword>
<name>A0A1L3T004_9HYPH</name>
<gene>
    <name evidence="1" type="ORF">BSQ44_25675</name>
</gene>
<geneLocation type="plasmid" evidence="1">
    <name>unnamed1</name>
</geneLocation>
<dbReference type="GO" id="GO:0006355">
    <property type="term" value="P:regulation of DNA-templated transcription"/>
    <property type="evidence" value="ECO:0007669"/>
    <property type="project" value="InterPro"/>
</dbReference>